<keyword evidence="3" id="KW-1185">Reference proteome</keyword>
<feature type="signal peptide" evidence="1">
    <location>
        <begin position="1"/>
        <end position="22"/>
    </location>
</feature>
<protein>
    <submittedName>
        <fullName evidence="2">Uncharacterized protein</fullName>
    </submittedName>
</protein>
<dbReference type="Proteomes" id="UP000315295">
    <property type="component" value="Unassembled WGS sequence"/>
</dbReference>
<evidence type="ECO:0000313" key="2">
    <source>
        <dbReference type="EMBL" id="TQD84275.1"/>
    </source>
</evidence>
<accession>A0A540LCT0</accession>
<organism evidence="2 3">
    <name type="scientific">Malus baccata</name>
    <name type="common">Siberian crab apple</name>
    <name type="synonym">Pyrus baccata</name>
    <dbReference type="NCBI Taxonomy" id="106549"/>
    <lineage>
        <taxon>Eukaryota</taxon>
        <taxon>Viridiplantae</taxon>
        <taxon>Streptophyta</taxon>
        <taxon>Embryophyta</taxon>
        <taxon>Tracheophyta</taxon>
        <taxon>Spermatophyta</taxon>
        <taxon>Magnoliopsida</taxon>
        <taxon>eudicotyledons</taxon>
        <taxon>Gunneridae</taxon>
        <taxon>Pentapetalae</taxon>
        <taxon>rosids</taxon>
        <taxon>fabids</taxon>
        <taxon>Rosales</taxon>
        <taxon>Rosaceae</taxon>
        <taxon>Amygdaloideae</taxon>
        <taxon>Maleae</taxon>
        <taxon>Malus</taxon>
    </lineage>
</organism>
<reference evidence="2 3" key="1">
    <citation type="journal article" date="2019" name="G3 (Bethesda)">
        <title>Sequencing of a Wild Apple (Malus baccata) Genome Unravels the Differences Between Cultivated and Wild Apple Species Regarding Disease Resistance and Cold Tolerance.</title>
        <authorList>
            <person name="Chen X."/>
        </authorList>
    </citation>
    <scope>NUCLEOTIDE SEQUENCE [LARGE SCALE GENOMIC DNA]</scope>
    <source>
        <strain evidence="3">cv. Shandingzi</strain>
        <tissue evidence="2">Leaves</tissue>
    </source>
</reference>
<keyword evidence="1" id="KW-0732">Signal</keyword>
<dbReference type="AlphaFoldDB" id="A0A540LCT0"/>
<gene>
    <name evidence="2" type="ORF">C1H46_030166</name>
</gene>
<feature type="chain" id="PRO_5022046089" evidence="1">
    <location>
        <begin position="23"/>
        <end position="62"/>
    </location>
</feature>
<sequence length="62" mass="7308">MGSRNWNCWFFQLDIFWRMDLGVLLLDSNCTTPFPNGFNYLGSFFPISGQQLRLLKETRTDV</sequence>
<name>A0A540LCT0_MALBA</name>
<evidence type="ECO:0000313" key="3">
    <source>
        <dbReference type="Proteomes" id="UP000315295"/>
    </source>
</evidence>
<proteinExistence type="predicted"/>
<dbReference type="EMBL" id="VIEB01000645">
    <property type="protein sequence ID" value="TQD84275.1"/>
    <property type="molecule type" value="Genomic_DNA"/>
</dbReference>
<comment type="caution">
    <text evidence="2">The sequence shown here is derived from an EMBL/GenBank/DDBJ whole genome shotgun (WGS) entry which is preliminary data.</text>
</comment>
<evidence type="ECO:0000256" key="1">
    <source>
        <dbReference type="SAM" id="SignalP"/>
    </source>
</evidence>